<dbReference type="InParanoid" id="A0A0C9Z898"/>
<evidence type="ECO:0000313" key="2">
    <source>
        <dbReference type="EMBL" id="KIK33755.1"/>
    </source>
</evidence>
<dbReference type="OrthoDB" id="2628656at2759"/>
<gene>
    <name evidence="2" type="ORF">CY34DRAFT_99076</name>
</gene>
<evidence type="ECO:0000256" key="1">
    <source>
        <dbReference type="SAM" id="Phobius"/>
    </source>
</evidence>
<evidence type="ECO:0000313" key="3">
    <source>
        <dbReference type="Proteomes" id="UP000054485"/>
    </source>
</evidence>
<organism evidence="2 3">
    <name type="scientific">Suillus luteus UH-Slu-Lm8-n1</name>
    <dbReference type="NCBI Taxonomy" id="930992"/>
    <lineage>
        <taxon>Eukaryota</taxon>
        <taxon>Fungi</taxon>
        <taxon>Dikarya</taxon>
        <taxon>Basidiomycota</taxon>
        <taxon>Agaricomycotina</taxon>
        <taxon>Agaricomycetes</taxon>
        <taxon>Agaricomycetidae</taxon>
        <taxon>Boletales</taxon>
        <taxon>Suillineae</taxon>
        <taxon>Suillaceae</taxon>
        <taxon>Suillus</taxon>
    </lineage>
</organism>
<keyword evidence="3" id="KW-1185">Reference proteome</keyword>
<keyword evidence="1" id="KW-0472">Membrane</keyword>
<feature type="non-terminal residue" evidence="2">
    <location>
        <position position="1"/>
    </location>
</feature>
<name>A0A0C9Z898_9AGAM</name>
<dbReference type="AlphaFoldDB" id="A0A0C9Z898"/>
<reference evidence="2 3" key="1">
    <citation type="submission" date="2014-04" db="EMBL/GenBank/DDBJ databases">
        <authorList>
            <consortium name="DOE Joint Genome Institute"/>
            <person name="Kuo A."/>
            <person name="Ruytinx J."/>
            <person name="Rineau F."/>
            <person name="Colpaert J."/>
            <person name="Kohler A."/>
            <person name="Nagy L.G."/>
            <person name="Floudas D."/>
            <person name="Copeland A."/>
            <person name="Barry K.W."/>
            <person name="Cichocki N."/>
            <person name="Veneault-Fourrey C."/>
            <person name="LaButti K."/>
            <person name="Lindquist E.A."/>
            <person name="Lipzen A."/>
            <person name="Lundell T."/>
            <person name="Morin E."/>
            <person name="Murat C."/>
            <person name="Sun H."/>
            <person name="Tunlid A."/>
            <person name="Henrissat B."/>
            <person name="Grigoriev I.V."/>
            <person name="Hibbett D.S."/>
            <person name="Martin F."/>
            <person name="Nordberg H.P."/>
            <person name="Cantor M.N."/>
            <person name="Hua S.X."/>
        </authorList>
    </citation>
    <scope>NUCLEOTIDE SEQUENCE [LARGE SCALE GENOMIC DNA]</scope>
    <source>
        <strain evidence="2 3">UH-Slu-Lm8-n1</strain>
    </source>
</reference>
<dbReference type="HOGENOM" id="CLU_210036_0_0_1"/>
<dbReference type="EMBL" id="KN835875">
    <property type="protein sequence ID" value="KIK33755.1"/>
    <property type="molecule type" value="Genomic_DNA"/>
</dbReference>
<feature type="transmembrane region" description="Helical" evidence="1">
    <location>
        <begin position="12"/>
        <end position="29"/>
    </location>
</feature>
<sequence>HIGSIHLVIDGWLAPFAYSYLGIVIVWYDHGKIWQSTLKFIRLRGGSNTTSM</sequence>
<proteinExistence type="predicted"/>
<accession>A0A0C9Z898</accession>
<keyword evidence="1" id="KW-1133">Transmembrane helix</keyword>
<reference evidence="3" key="2">
    <citation type="submission" date="2015-01" db="EMBL/GenBank/DDBJ databases">
        <title>Evolutionary Origins and Diversification of the Mycorrhizal Mutualists.</title>
        <authorList>
            <consortium name="DOE Joint Genome Institute"/>
            <consortium name="Mycorrhizal Genomics Consortium"/>
            <person name="Kohler A."/>
            <person name="Kuo A."/>
            <person name="Nagy L.G."/>
            <person name="Floudas D."/>
            <person name="Copeland A."/>
            <person name="Barry K.W."/>
            <person name="Cichocki N."/>
            <person name="Veneault-Fourrey C."/>
            <person name="LaButti K."/>
            <person name="Lindquist E.A."/>
            <person name="Lipzen A."/>
            <person name="Lundell T."/>
            <person name="Morin E."/>
            <person name="Murat C."/>
            <person name="Riley R."/>
            <person name="Ohm R."/>
            <person name="Sun H."/>
            <person name="Tunlid A."/>
            <person name="Henrissat B."/>
            <person name="Grigoriev I.V."/>
            <person name="Hibbett D.S."/>
            <person name="Martin F."/>
        </authorList>
    </citation>
    <scope>NUCLEOTIDE SEQUENCE [LARGE SCALE GENOMIC DNA]</scope>
    <source>
        <strain evidence="3">UH-Slu-Lm8-n1</strain>
    </source>
</reference>
<protein>
    <submittedName>
        <fullName evidence="2">Uncharacterized protein</fullName>
    </submittedName>
</protein>
<dbReference type="Proteomes" id="UP000054485">
    <property type="component" value="Unassembled WGS sequence"/>
</dbReference>
<keyword evidence="1" id="KW-0812">Transmembrane</keyword>